<comment type="caution">
    <text evidence="1">The sequence shown here is derived from an EMBL/GenBank/DDBJ whole genome shotgun (WGS) entry which is preliminary data.</text>
</comment>
<reference evidence="1" key="1">
    <citation type="journal article" date="2014" name="Front. Microbiol.">
        <title>High frequency of phylogenetically diverse reductive dehalogenase-homologous genes in deep subseafloor sedimentary metagenomes.</title>
        <authorList>
            <person name="Kawai M."/>
            <person name="Futagami T."/>
            <person name="Toyoda A."/>
            <person name="Takaki Y."/>
            <person name="Nishi S."/>
            <person name="Hori S."/>
            <person name="Arai W."/>
            <person name="Tsubouchi T."/>
            <person name="Morono Y."/>
            <person name="Uchiyama I."/>
            <person name="Ito T."/>
            <person name="Fujiyama A."/>
            <person name="Inagaki F."/>
            <person name="Takami H."/>
        </authorList>
    </citation>
    <scope>NUCLEOTIDE SEQUENCE</scope>
    <source>
        <strain evidence="1">Expedition CK06-06</strain>
    </source>
</reference>
<accession>X1EPJ5</accession>
<organism evidence="1">
    <name type="scientific">marine sediment metagenome</name>
    <dbReference type="NCBI Taxonomy" id="412755"/>
    <lineage>
        <taxon>unclassified sequences</taxon>
        <taxon>metagenomes</taxon>
        <taxon>ecological metagenomes</taxon>
    </lineage>
</organism>
<dbReference type="EMBL" id="BARU01002896">
    <property type="protein sequence ID" value="GAH19019.1"/>
    <property type="molecule type" value="Genomic_DNA"/>
</dbReference>
<proteinExistence type="predicted"/>
<gene>
    <name evidence="1" type="ORF">S03H2_06559</name>
</gene>
<sequence length="61" mass="7107">MKAKEMDKDCTTCIYFKSFRDDCFGDLFEPDDQGYCMCEESIYWGNEGAGYGLICDNYQNQ</sequence>
<dbReference type="AlphaFoldDB" id="X1EPJ5"/>
<evidence type="ECO:0000313" key="1">
    <source>
        <dbReference type="EMBL" id="GAH19019.1"/>
    </source>
</evidence>
<name>X1EPJ5_9ZZZZ</name>
<protein>
    <submittedName>
        <fullName evidence="1">Uncharacterized protein</fullName>
    </submittedName>
</protein>